<sequence>MKIVLIGASGYVGSAVLSEALDRGHDVTAIARRPPEARADARLMHLAMDIVDTAALSAAMAGHQVAISAFNPAQDEDGARTRSIIDAAKRAKVSRLLVVGGAGSLYTASGALVIDAPDFPSEWRASAHRTAAFLDRLRGETALDWAFLSPAALLVPGERSGRYRIGKDTLLTDVNGESRISVQDYAVAMLDEVERPSHHRERFTVAY</sequence>
<evidence type="ECO:0000313" key="3">
    <source>
        <dbReference type="Proteomes" id="UP000243719"/>
    </source>
</evidence>
<dbReference type="GO" id="GO:0016646">
    <property type="term" value="F:oxidoreductase activity, acting on the CH-NH group of donors, NAD or NADP as acceptor"/>
    <property type="evidence" value="ECO:0007669"/>
    <property type="project" value="TreeGrafter"/>
</dbReference>
<dbReference type="RefSeq" id="WP_091911987.1">
    <property type="nucleotide sequence ID" value="NZ_FNLO01000013.1"/>
</dbReference>
<dbReference type="PANTHER" id="PTHR43355:SF2">
    <property type="entry name" value="FLAVIN REDUCTASE (NADPH)"/>
    <property type="match status" value="1"/>
</dbReference>
<keyword evidence="3" id="KW-1185">Reference proteome</keyword>
<dbReference type="Gene3D" id="3.40.50.720">
    <property type="entry name" value="NAD(P)-binding Rossmann-like Domain"/>
    <property type="match status" value="1"/>
</dbReference>
<dbReference type="SUPFAM" id="SSF51735">
    <property type="entry name" value="NAD(P)-binding Rossmann-fold domains"/>
    <property type="match status" value="1"/>
</dbReference>
<dbReference type="PANTHER" id="PTHR43355">
    <property type="entry name" value="FLAVIN REDUCTASE (NADPH)"/>
    <property type="match status" value="1"/>
</dbReference>
<dbReference type="InterPro" id="IPR016040">
    <property type="entry name" value="NAD(P)-bd_dom"/>
</dbReference>
<reference evidence="3" key="1">
    <citation type="submission" date="2016-09" db="EMBL/GenBank/DDBJ databases">
        <authorList>
            <person name="Varghese N."/>
            <person name="Submissions S."/>
        </authorList>
    </citation>
    <scope>NUCLEOTIDE SEQUENCE [LARGE SCALE GENOMIC DNA]</scope>
    <source>
        <strain evidence="3">JS23</strain>
    </source>
</reference>
<dbReference type="STRING" id="1770053.SAMN05216551_11379"/>
<evidence type="ECO:0000313" key="2">
    <source>
        <dbReference type="EMBL" id="SDV50758.1"/>
    </source>
</evidence>
<feature type="domain" description="NAD(P)-binding" evidence="1">
    <location>
        <begin position="7"/>
        <end position="192"/>
    </location>
</feature>
<dbReference type="InterPro" id="IPR036291">
    <property type="entry name" value="NAD(P)-bd_dom_sf"/>
</dbReference>
<dbReference type="InterPro" id="IPR051606">
    <property type="entry name" value="Polyketide_Oxido-like"/>
</dbReference>
<dbReference type="Proteomes" id="UP000243719">
    <property type="component" value="Unassembled WGS sequence"/>
</dbReference>
<accession>A0A1H2PUB9</accession>
<name>A0A1H2PUB9_9BURK</name>
<protein>
    <recommendedName>
        <fullName evidence="1">NAD(P)-binding domain-containing protein</fullName>
    </recommendedName>
</protein>
<dbReference type="Pfam" id="PF13460">
    <property type="entry name" value="NAD_binding_10"/>
    <property type="match status" value="1"/>
</dbReference>
<organism evidence="2 3">
    <name type="scientific">Chitinasiproducens palmae</name>
    <dbReference type="NCBI Taxonomy" id="1770053"/>
    <lineage>
        <taxon>Bacteria</taxon>
        <taxon>Pseudomonadati</taxon>
        <taxon>Pseudomonadota</taxon>
        <taxon>Betaproteobacteria</taxon>
        <taxon>Burkholderiales</taxon>
        <taxon>Burkholderiaceae</taxon>
        <taxon>Chitinasiproducens</taxon>
    </lineage>
</organism>
<gene>
    <name evidence="2" type="ORF">SAMN05216551_11379</name>
</gene>
<dbReference type="AlphaFoldDB" id="A0A1H2PUB9"/>
<evidence type="ECO:0000259" key="1">
    <source>
        <dbReference type="Pfam" id="PF13460"/>
    </source>
</evidence>
<dbReference type="OrthoDB" id="7352421at2"/>
<dbReference type="CDD" id="cd05244">
    <property type="entry name" value="BVR-B_like_SDR_a"/>
    <property type="match status" value="1"/>
</dbReference>
<proteinExistence type="predicted"/>
<dbReference type="EMBL" id="FNLO01000013">
    <property type="protein sequence ID" value="SDV50758.1"/>
    <property type="molecule type" value="Genomic_DNA"/>
</dbReference>